<keyword evidence="5" id="KW-0479">Metal-binding</keyword>
<keyword evidence="7" id="KW-0732">Signal</keyword>
<feature type="chain" id="PRO_5040431605" description="Neutral ceramidase" evidence="7">
    <location>
        <begin position="21"/>
        <end position="688"/>
    </location>
</feature>
<dbReference type="GO" id="GO:0046872">
    <property type="term" value="F:metal ion binding"/>
    <property type="evidence" value="ECO:0007669"/>
    <property type="project" value="UniProtKB-KW"/>
</dbReference>
<reference evidence="10" key="1">
    <citation type="submission" date="2022-01" db="EMBL/GenBank/DDBJ databases">
        <authorList>
            <person name="King R."/>
        </authorList>
    </citation>
    <scope>NUCLEOTIDE SEQUENCE</scope>
</reference>
<keyword evidence="11" id="KW-1185">Reference proteome</keyword>
<feature type="binding site" evidence="5">
    <location>
        <position position="111"/>
    </location>
    <ligand>
        <name>Zn(2+)</name>
        <dbReference type="ChEBI" id="CHEBI:29105"/>
    </ligand>
</feature>
<gene>
    <name evidence="10" type="ORF">NEZAVI_LOCUS13148</name>
</gene>
<name>A0A9P0MWA5_NEZVI</name>
<dbReference type="Gene3D" id="2.60.40.2300">
    <property type="entry name" value="Neutral/alkaline non-lysosomal ceramidase, C-terminal domain"/>
    <property type="match status" value="1"/>
</dbReference>
<dbReference type="GO" id="GO:0042759">
    <property type="term" value="P:long-chain fatty acid biosynthetic process"/>
    <property type="evidence" value="ECO:0007669"/>
    <property type="project" value="TreeGrafter"/>
</dbReference>
<evidence type="ECO:0000259" key="8">
    <source>
        <dbReference type="Pfam" id="PF04734"/>
    </source>
</evidence>
<dbReference type="Pfam" id="PF04734">
    <property type="entry name" value="Ceramidase_alk"/>
    <property type="match status" value="1"/>
</dbReference>
<feature type="binding site" evidence="5">
    <location>
        <position position="220"/>
    </location>
    <ligand>
        <name>Zn(2+)</name>
        <dbReference type="ChEBI" id="CHEBI:29105"/>
    </ligand>
</feature>
<protein>
    <recommendedName>
        <fullName evidence="3 6">Neutral ceramidase</fullName>
        <ecNumber evidence="2 6">3.5.1.23</ecNumber>
    </recommendedName>
</protein>
<dbReference type="Proteomes" id="UP001152798">
    <property type="component" value="Chromosome 6"/>
</dbReference>
<comment type="similarity">
    <text evidence="1 6">Belongs to the neutral ceramidase family.</text>
</comment>
<evidence type="ECO:0000256" key="3">
    <source>
        <dbReference type="ARBA" id="ARBA00019235"/>
    </source>
</evidence>
<feature type="domain" description="Neutral/alkaline non-lysosomal ceramidase N-terminal" evidence="8">
    <location>
        <begin position="22"/>
        <end position="526"/>
    </location>
</feature>
<keyword evidence="5" id="KW-0862">Zinc</keyword>
<dbReference type="GO" id="GO:0046512">
    <property type="term" value="P:sphingosine biosynthetic process"/>
    <property type="evidence" value="ECO:0007669"/>
    <property type="project" value="TreeGrafter"/>
</dbReference>
<evidence type="ECO:0000256" key="7">
    <source>
        <dbReference type="SAM" id="SignalP"/>
    </source>
</evidence>
<dbReference type="GO" id="GO:0005576">
    <property type="term" value="C:extracellular region"/>
    <property type="evidence" value="ECO:0007669"/>
    <property type="project" value="TreeGrafter"/>
</dbReference>
<dbReference type="AlphaFoldDB" id="A0A9P0MWA5"/>
<feature type="signal peptide" evidence="7">
    <location>
        <begin position="1"/>
        <end position="20"/>
    </location>
</feature>
<feature type="non-terminal residue" evidence="10">
    <location>
        <position position="688"/>
    </location>
</feature>
<dbReference type="EMBL" id="OV725082">
    <property type="protein sequence ID" value="CAH1404802.1"/>
    <property type="molecule type" value="Genomic_DNA"/>
</dbReference>
<organism evidence="10 11">
    <name type="scientific">Nezara viridula</name>
    <name type="common">Southern green stink bug</name>
    <name type="synonym">Cimex viridulus</name>
    <dbReference type="NCBI Taxonomy" id="85310"/>
    <lineage>
        <taxon>Eukaryota</taxon>
        <taxon>Metazoa</taxon>
        <taxon>Ecdysozoa</taxon>
        <taxon>Arthropoda</taxon>
        <taxon>Hexapoda</taxon>
        <taxon>Insecta</taxon>
        <taxon>Pterygota</taxon>
        <taxon>Neoptera</taxon>
        <taxon>Paraneoptera</taxon>
        <taxon>Hemiptera</taxon>
        <taxon>Heteroptera</taxon>
        <taxon>Panheteroptera</taxon>
        <taxon>Pentatomomorpha</taxon>
        <taxon>Pentatomoidea</taxon>
        <taxon>Pentatomidae</taxon>
        <taxon>Pentatominae</taxon>
        <taxon>Nezara</taxon>
    </lineage>
</organism>
<accession>A0A9P0MWA5</accession>
<keyword evidence="6" id="KW-0443">Lipid metabolism</keyword>
<evidence type="ECO:0000313" key="11">
    <source>
        <dbReference type="Proteomes" id="UP001152798"/>
    </source>
</evidence>
<dbReference type="OrthoDB" id="191371at2759"/>
<dbReference type="InterPro" id="IPR038445">
    <property type="entry name" value="NCDase_C_sf"/>
</dbReference>
<dbReference type="GO" id="GO:0017040">
    <property type="term" value="F:N-acylsphingosine amidohydrolase activity"/>
    <property type="evidence" value="ECO:0007669"/>
    <property type="project" value="UniProtKB-UniRule"/>
</dbReference>
<proteinExistence type="inferred from homology"/>
<evidence type="ECO:0000256" key="2">
    <source>
        <dbReference type="ARBA" id="ARBA00011891"/>
    </source>
</evidence>
<evidence type="ECO:0000259" key="9">
    <source>
        <dbReference type="Pfam" id="PF17048"/>
    </source>
</evidence>
<dbReference type="GO" id="GO:0016020">
    <property type="term" value="C:membrane"/>
    <property type="evidence" value="ECO:0007669"/>
    <property type="project" value="GOC"/>
</dbReference>
<dbReference type="GO" id="GO:0046514">
    <property type="term" value="P:ceramide catabolic process"/>
    <property type="evidence" value="ECO:0007669"/>
    <property type="project" value="InterPro"/>
</dbReference>
<evidence type="ECO:0000256" key="4">
    <source>
        <dbReference type="ARBA" id="ARBA00022801"/>
    </source>
</evidence>
<keyword evidence="4 6" id="KW-0378">Hydrolase</keyword>
<feature type="binding site" evidence="5">
    <location>
        <position position="462"/>
    </location>
    <ligand>
        <name>Zn(2+)</name>
        <dbReference type="ChEBI" id="CHEBI:29105"/>
    </ligand>
</feature>
<dbReference type="PANTHER" id="PTHR12670">
    <property type="entry name" value="CERAMIDASE"/>
    <property type="match status" value="1"/>
</dbReference>
<dbReference type="InterPro" id="IPR006823">
    <property type="entry name" value="Ceramidase_alk"/>
</dbReference>
<evidence type="ECO:0000256" key="1">
    <source>
        <dbReference type="ARBA" id="ARBA00009835"/>
    </source>
</evidence>
<feature type="domain" description="Neutral/alkaline non-lysosomal ceramidase C-terminal" evidence="9">
    <location>
        <begin position="529"/>
        <end position="688"/>
    </location>
</feature>
<dbReference type="PANTHER" id="PTHR12670:SF1">
    <property type="entry name" value="NEUTRAL CERAMIDASE"/>
    <property type="match status" value="1"/>
</dbReference>
<dbReference type="EC" id="3.5.1.23" evidence="2 6"/>
<comment type="cofactor">
    <cofactor evidence="5">
        <name>Zn(2+)</name>
        <dbReference type="ChEBI" id="CHEBI:29105"/>
    </cofactor>
    <text evidence="5">Binds 1 zinc ion per subunit.</text>
</comment>
<evidence type="ECO:0000256" key="6">
    <source>
        <dbReference type="RuleBase" id="RU366019"/>
    </source>
</evidence>
<feature type="binding site" evidence="5">
    <location>
        <position position="498"/>
    </location>
    <ligand>
        <name>Zn(2+)</name>
        <dbReference type="ChEBI" id="CHEBI:29105"/>
    </ligand>
</feature>
<dbReference type="InterPro" id="IPR031331">
    <property type="entry name" value="NEUT/ALK_ceramidase_C"/>
</dbReference>
<evidence type="ECO:0000313" key="10">
    <source>
        <dbReference type="EMBL" id="CAH1404802.1"/>
    </source>
</evidence>
<comment type="catalytic activity">
    <reaction evidence="6">
        <text>an N-acylsphing-4-enine + H2O = sphing-4-enine + a fatty acid</text>
        <dbReference type="Rhea" id="RHEA:20856"/>
        <dbReference type="ChEBI" id="CHEBI:15377"/>
        <dbReference type="ChEBI" id="CHEBI:28868"/>
        <dbReference type="ChEBI" id="CHEBI:52639"/>
        <dbReference type="ChEBI" id="CHEBI:57756"/>
        <dbReference type="EC" id="3.5.1.23"/>
    </reaction>
</comment>
<keyword evidence="6" id="KW-0746">Sphingolipid metabolism</keyword>
<dbReference type="InterPro" id="IPR031329">
    <property type="entry name" value="NEUT/ALK_ceramidase_N"/>
</dbReference>
<sequence>MGWNFPTTLILVTFLAASHALRVGVGRADITGPAAEVAFMGYAHPEQRGTGLHLRQFARAFIIDDGKTRLVFVNSDCCMMGTFLRKEVFNRLKYETGDLYTEDNVMMSGTHTHSTPGGYLKDIIFDLNSWGFVPETFEAYASGITNSILQAHYQLEEGRVEFANGEILNANINRSPTSYLKNPPEERAEYKYDVDKTFSQLKFYRSDGTPIGVFTWFAVHATSMNNTNKLISSDNMGLASIMFEQRVNEPHTNIIGKGPFVAAFASSNLGDVTPNIAGPRCVKTGLPCDAETSTCADRSDKCIAFGPGKDMYDSTYIIASRIMEKAYETWQNKGEPISGSISVVHQYVDMPSQKILYRNPKTNITSTVRGCLPAMGYSFAAGTIDGPGAFNFKQGTNTSNPFWNIVSDFLAVPTKELIECQAPKPILIASGEIHFPFQWQPSVVSTQLSRIGQYIIACVPGEFTTMSGRRLRKALAESFKTSPEHIIIAGLCNTYSDYIATPEEYEAQRYEAASTIFGPYTLPIYLDHYKKLASHLNQGSKPEPGPEPPVYKRPLSLLPPVLWDTAGWGKNFGDVINQPRAVAKPGETVSATFVSGHPRNDFLHQISFLTIERLIGDKWEIIATDANWETKFIWKRGNIITGTSTAEVQWTIPANTPAGKYRIRHFGHHKNVFRKIAPYEGTSRPFKV</sequence>
<evidence type="ECO:0000256" key="5">
    <source>
        <dbReference type="PIRSR" id="PIRSR606823-2"/>
    </source>
</evidence>
<dbReference type="Pfam" id="PF17048">
    <property type="entry name" value="Ceramidse_alk_C"/>
    <property type="match status" value="1"/>
</dbReference>